<feature type="transmembrane region" description="Helical" evidence="6">
    <location>
        <begin position="185"/>
        <end position="213"/>
    </location>
</feature>
<sequence>MPINIFGFVALWSPYLLAATIITYLGTMFYLTKKNKLDSERYPISIKHIIYLTLTFALFYIVKGSPIDLLGHITFTMHMTQMGLFYLLLPPLLIVSFPNWWWKQLLQIPILSQLFHFFTKPLIALIVFNGMFSFYHIPLIFDAVKVDATLHTIYTVVLFFFAICMWWPLVNKLEDEYQLHGLKKIGYIFADGILLTPACALIIFASSGLYLTYSDPQMWLDAMALCVPAGVLDGLSITGPELFHSMGIVEDQRTGGVIMKVLQEIIYGVVLGQVFFAWAKKEREKDEVYPDQLA</sequence>
<evidence type="ECO:0000313" key="7">
    <source>
        <dbReference type="EMBL" id="QPC46219.1"/>
    </source>
</evidence>
<evidence type="ECO:0000256" key="4">
    <source>
        <dbReference type="ARBA" id="ARBA00022989"/>
    </source>
</evidence>
<keyword evidence="8" id="KW-1185">Reference proteome</keyword>
<dbReference type="EMBL" id="CP049742">
    <property type="protein sequence ID" value="QPC46219.1"/>
    <property type="molecule type" value="Genomic_DNA"/>
</dbReference>
<dbReference type="InterPro" id="IPR014108">
    <property type="entry name" value="Caa3-assmbl_CtaG"/>
</dbReference>
<dbReference type="NCBIfam" id="TIGR02737">
    <property type="entry name" value="caa3_CtaG"/>
    <property type="match status" value="1"/>
</dbReference>
<keyword evidence="3 6" id="KW-0812">Transmembrane</keyword>
<feature type="transmembrane region" description="Helical" evidence="6">
    <location>
        <begin position="122"/>
        <end position="141"/>
    </location>
</feature>
<name>A0A7S8HEU0_9BACI</name>
<evidence type="ECO:0000256" key="5">
    <source>
        <dbReference type="ARBA" id="ARBA00023136"/>
    </source>
</evidence>
<comment type="subcellular location">
    <subcellularLocation>
        <location evidence="1">Cell membrane</location>
        <topology evidence="1">Multi-pass membrane protein</topology>
    </subcellularLocation>
</comment>
<feature type="transmembrane region" description="Helical" evidence="6">
    <location>
        <begin position="12"/>
        <end position="32"/>
    </location>
</feature>
<keyword evidence="4 6" id="KW-1133">Transmembrane helix</keyword>
<dbReference type="AlphaFoldDB" id="A0A7S8HEU0"/>
<feature type="transmembrane region" description="Helical" evidence="6">
    <location>
        <begin position="153"/>
        <end position="173"/>
    </location>
</feature>
<feature type="transmembrane region" description="Helical" evidence="6">
    <location>
        <begin position="82"/>
        <end position="102"/>
    </location>
</feature>
<proteinExistence type="predicted"/>
<accession>A0A7S8HEU0</accession>
<organism evidence="7 8">
    <name type="scientific">Mangrovibacillus cuniculi</name>
    <dbReference type="NCBI Taxonomy" id="2593652"/>
    <lineage>
        <taxon>Bacteria</taxon>
        <taxon>Bacillati</taxon>
        <taxon>Bacillota</taxon>
        <taxon>Bacilli</taxon>
        <taxon>Bacillales</taxon>
        <taxon>Bacillaceae</taxon>
        <taxon>Mangrovibacillus</taxon>
    </lineage>
</organism>
<gene>
    <name evidence="7" type="primary">ctaG</name>
    <name evidence="7" type="ORF">G8O30_04230</name>
</gene>
<dbReference type="Proteomes" id="UP000593626">
    <property type="component" value="Chromosome"/>
</dbReference>
<reference evidence="7 8" key="1">
    <citation type="submission" date="2019-07" db="EMBL/GenBank/DDBJ databases">
        <title>Genome sequence of 2 isolates from Red Sea Mangroves.</title>
        <authorList>
            <person name="Sefrji F."/>
            <person name="Michoud G."/>
            <person name="Merlino G."/>
            <person name="Daffonchio D."/>
        </authorList>
    </citation>
    <scope>NUCLEOTIDE SEQUENCE [LARGE SCALE GENOMIC DNA]</scope>
    <source>
        <strain evidence="7 8">R1DC41</strain>
    </source>
</reference>
<dbReference type="RefSeq" id="WP_239673747.1">
    <property type="nucleotide sequence ID" value="NZ_CP049742.1"/>
</dbReference>
<dbReference type="KEGG" id="mcui:G8O30_04230"/>
<evidence type="ECO:0000256" key="1">
    <source>
        <dbReference type="ARBA" id="ARBA00004651"/>
    </source>
</evidence>
<dbReference type="Pfam" id="PF09678">
    <property type="entry name" value="Caa3_CtaG"/>
    <property type="match status" value="1"/>
</dbReference>
<evidence type="ECO:0000313" key="8">
    <source>
        <dbReference type="Proteomes" id="UP000593626"/>
    </source>
</evidence>
<dbReference type="GO" id="GO:0005886">
    <property type="term" value="C:plasma membrane"/>
    <property type="evidence" value="ECO:0007669"/>
    <property type="project" value="UniProtKB-SubCell"/>
</dbReference>
<keyword evidence="5 6" id="KW-0472">Membrane</keyword>
<evidence type="ECO:0000256" key="2">
    <source>
        <dbReference type="ARBA" id="ARBA00022475"/>
    </source>
</evidence>
<dbReference type="InterPro" id="IPR019108">
    <property type="entry name" value="Caa3_assmbl_CtaG-rel"/>
</dbReference>
<keyword evidence="2" id="KW-1003">Cell membrane</keyword>
<protein>
    <submittedName>
        <fullName evidence="7">Cytochrome c oxidase assembly factor CtaG</fullName>
    </submittedName>
</protein>
<feature type="transmembrane region" description="Helical" evidence="6">
    <location>
        <begin position="44"/>
        <end position="62"/>
    </location>
</feature>
<evidence type="ECO:0000256" key="6">
    <source>
        <dbReference type="SAM" id="Phobius"/>
    </source>
</evidence>
<evidence type="ECO:0000256" key="3">
    <source>
        <dbReference type="ARBA" id="ARBA00022692"/>
    </source>
</evidence>